<dbReference type="AlphaFoldDB" id="A0A9P9AAC9"/>
<evidence type="ECO:0000313" key="3">
    <source>
        <dbReference type="Proteomes" id="UP000770015"/>
    </source>
</evidence>
<dbReference type="Proteomes" id="UP000770015">
    <property type="component" value="Unassembled WGS sequence"/>
</dbReference>
<reference evidence="2" key="1">
    <citation type="journal article" date="2021" name="Nat. Commun.">
        <title>Genetic determinants of endophytism in the Arabidopsis root mycobiome.</title>
        <authorList>
            <person name="Mesny F."/>
            <person name="Miyauchi S."/>
            <person name="Thiergart T."/>
            <person name="Pickel B."/>
            <person name="Atanasova L."/>
            <person name="Karlsson M."/>
            <person name="Huettel B."/>
            <person name="Barry K.W."/>
            <person name="Haridas S."/>
            <person name="Chen C."/>
            <person name="Bauer D."/>
            <person name="Andreopoulos W."/>
            <person name="Pangilinan J."/>
            <person name="LaButti K."/>
            <person name="Riley R."/>
            <person name="Lipzen A."/>
            <person name="Clum A."/>
            <person name="Drula E."/>
            <person name="Henrissat B."/>
            <person name="Kohler A."/>
            <person name="Grigoriev I.V."/>
            <person name="Martin F.M."/>
            <person name="Hacquard S."/>
        </authorList>
    </citation>
    <scope>NUCLEOTIDE SEQUENCE</scope>
    <source>
        <strain evidence="2">MPI-SDFR-AT-0117</strain>
    </source>
</reference>
<proteinExistence type="predicted"/>
<feature type="compositionally biased region" description="Pro residues" evidence="1">
    <location>
        <begin position="38"/>
        <end position="51"/>
    </location>
</feature>
<dbReference type="OrthoDB" id="10680239at2759"/>
<feature type="region of interest" description="Disordered" evidence="1">
    <location>
        <begin position="17"/>
        <end position="55"/>
    </location>
</feature>
<accession>A0A9P9AAC9</accession>
<dbReference type="EMBL" id="JAGSXJ010000011">
    <property type="protein sequence ID" value="KAH6687232.1"/>
    <property type="molecule type" value="Genomic_DNA"/>
</dbReference>
<gene>
    <name evidence="2" type="ORF">F5X68DRAFT_231710</name>
</gene>
<protein>
    <submittedName>
        <fullName evidence="2">Uncharacterized protein</fullName>
    </submittedName>
</protein>
<comment type="caution">
    <text evidence="2">The sequence shown here is derived from an EMBL/GenBank/DDBJ whole genome shotgun (WGS) entry which is preliminary data.</text>
</comment>
<sequence>MSSLLSDDDKLRFARMLADEFRPSAPKSRGPRRAPAAARPPPPAPRPPPVLQRPAPARAFPARPAAALSIARPSNPIHRDQASANFLNNAQPAARDPLSATLTNKQSLPSVQKQPIAQVPPVTQIQHVAHTQPDVQGPGIHGDINIKRDRTQTPNAPINGDDILQQLIRAVPTLSGTFRTQNDNIEDGSDSDSDMDMMDMETEPISLLERVFASKRKVFGLDNSIHNSRKPKEGVQDLRTTMLGRVDETVAAVRTHMAKGREHAVRALVVHLMLIEHGGGCPYVEALREAYPVYFGYRLYAGDAGEDSGFDVRLSNLRRPETSKIPTHEVYSAMQPTPAAAPRFHRPTTHATPAIVAQDSISSVVGLQGTGLRGTGRGLTASRWA</sequence>
<organism evidence="2 3">
    <name type="scientific">Plectosphaerella plurivora</name>
    <dbReference type="NCBI Taxonomy" id="936078"/>
    <lineage>
        <taxon>Eukaryota</taxon>
        <taxon>Fungi</taxon>
        <taxon>Dikarya</taxon>
        <taxon>Ascomycota</taxon>
        <taxon>Pezizomycotina</taxon>
        <taxon>Sordariomycetes</taxon>
        <taxon>Hypocreomycetidae</taxon>
        <taxon>Glomerellales</taxon>
        <taxon>Plectosphaerellaceae</taxon>
        <taxon>Plectosphaerella</taxon>
    </lineage>
</organism>
<name>A0A9P9AAC9_9PEZI</name>
<keyword evidence="3" id="KW-1185">Reference proteome</keyword>
<evidence type="ECO:0000256" key="1">
    <source>
        <dbReference type="SAM" id="MobiDB-lite"/>
    </source>
</evidence>
<evidence type="ECO:0000313" key="2">
    <source>
        <dbReference type="EMBL" id="KAH6687232.1"/>
    </source>
</evidence>
<feature type="compositionally biased region" description="Low complexity" evidence="1">
    <location>
        <begin position="23"/>
        <end position="37"/>
    </location>
</feature>